<dbReference type="PANTHER" id="PTHR45745">
    <property type="entry name" value="PHOSPHOMANNOMUTASE 45A"/>
    <property type="match status" value="1"/>
</dbReference>
<dbReference type="InterPro" id="IPR005844">
    <property type="entry name" value="A-D-PHexomutase_a/b/a-I"/>
</dbReference>
<dbReference type="InterPro" id="IPR016055">
    <property type="entry name" value="A-D-PHexomutase_a/b/a-I/II/III"/>
</dbReference>
<reference evidence="19 20" key="1">
    <citation type="submission" date="2019-10" db="EMBL/GenBank/DDBJ databases">
        <title>Alkaliphilus serpentinus sp. nov. and Alkaliphilus pronyensis sp. nov., two novel anaerobic alkaliphilic species isolated from the serpentinized-hosted hydrothermal field of the Prony Bay (New Caledonia).</title>
        <authorList>
            <person name="Postec A."/>
        </authorList>
    </citation>
    <scope>NUCLEOTIDE SEQUENCE [LARGE SCALE GENOMIC DNA]</scope>
    <source>
        <strain evidence="19 20">LacT</strain>
    </source>
</reference>
<evidence type="ECO:0000256" key="2">
    <source>
        <dbReference type="ARBA" id="ARBA00001946"/>
    </source>
</evidence>
<evidence type="ECO:0000313" key="19">
    <source>
        <dbReference type="EMBL" id="KAB3526659.1"/>
    </source>
</evidence>
<evidence type="ECO:0000256" key="7">
    <source>
        <dbReference type="ARBA" id="ARBA00022553"/>
    </source>
</evidence>
<dbReference type="InterPro" id="IPR005845">
    <property type="entry name" value="A-D-PHexomutase_a/b/a-II"/>
</dbReference>
<protein>
    <recommendedName>
        <fullName evidence="11">Phosphoglucomutase</fullName>
        <ecNumber evidence="6">5.4.2.2</ecNumber>
    </recommendedName>
    <alternativeName>
        <fullName evidence="13">Alpha-phosphoglucomutase</fullName>
    </alternativeName>
    <alternativeName>
        <fullName evidence="12">Glucose phosphomutase</fullName>
    </alternativeName>
</protein>
<dbReference type="Pfam" id="PF02878">
    <property type="entry name" value="PGM_PMM_I"/>
    <property type="match status" value="1"/>
</dbReference>
<keyword evidence="7" id="KW-0597">Phosphoprotein</keyword>
<dbReference type="Pfam" id="PF02880">
    <property type="entry name" value="PGM_PMM_III"/>
    <property type="match status" value="1"/>
</dbReference>
<evidence type="ECO:0000256" key="14">
    <source>
        <dbReference type="RuleBase" id="RU004326"/>
    </source>
</evidence>
<dbReference type="InterPro" id="IPR005843">
    <property type="entry name" value="A-D-PHexomutase_C"/>
</dbReference>
<dbReference type="OrthoDB" id="9806956at2"/>
<dbReference type="GO" id="GO:0008973">
    <property type="term" value="F:phosphopentomutase activity"/>
    <property type="evidence" value="ECO:0007669"/>
    <property type="project" value="TreeGrafter"/>
</dbReference>
<dbReference type="Gene3D" id="3.30.310.50">
    <property type="entry name" value="Alpha-D-phosphohexomutase, C-terminal domain"/>
    <property type="match status" value="1"/>
</dbReference>
<dbReference type="GO" id="GO:0005975">
    <property type="term" value="P:carbohydrate metabolic process"/>
    <property type="evidence" value="ECO:0007669"/>
    <property type="project" value="InterPro"/>
</dbReference>
<dbReference type="InterPro" id="IPR005846">
    <property type="entry name" value="A-D-PHexomutase_a/b/a-III"/>
</dbReference>
<evidence type="ECO:0000256" key="10">
    <source>
        <dbReference type="ARBA" id="ARBA00023235"/>
    </source>
</evidence>
<evidence type="ECO:0000256" key="1">
    <source>
        <dbReference type="ARBA" id="ARBA00000443"/>
    </source>
</evidence>
<evidence type="ECO:0000256" key="12">
    <source>
        <dbReference type="ARBA" id="ARBA00041398"/>
    </source>
</evidence>
<dbReference type="GO" id="GO:0006166">
    <property type="term" value="P:purine ribonucleoside salvage"/>
    <property type="evidence" value="ECO:0007669"/>
    <property type="project" value="TreeGrafter"/>
</dbReference>
<accession>A0A833HLV6</accession>
<keyword evidence="10" id="KW-0413">Isomerase</keyword>
<evidence type="ECO:0000256" key="5">
    <source>
        <dbReference type="ARBA" id="ARBA00010231"/>
    </source>
</evidence>
<keyword evidence="9 14" id="KW-0460">Magnesium</keyword>
<dbReference type="InterPro" id="IPR005841">
    <property type="entry name" value="Alpha-D-phosphohexomutase_SF"/>
</dbReference>
<evidence type="ECO:0000313" key="20">
    <source>
        <dbReference type="Proteomes" id="UP000465601"/>
    </source>
</evidence>
<dbReference type="Gene3D" id="3.40.120.10">
    <property type="entry name" value="Alpha-D-Glucose-1,6-Bisphosphate, subunit A, domain 3"/>
    <property type="match status" value="3"/>
</dbReference>
<dbReference type="GO" id="GO:0004614">
    <property type="term" value="F:phosphoglucomutase activity"/>
    <property type="evidence" value="ECO:0007669"/>
    <property type="project" value="UniProtKB-EC"/>
</dbReference>
<dbReference type="Pfam" id="PF00408">
    <property type="entry name" value="PGM_PMM_IV"/>
    <property type="match status" value="1"/>
</dbReference>
<dbReference type="EMBL" id="WBZB01000051">
    <property type="protein sequence ID" value="KAB3526659.1"/>
    <property type="molecule type" value="Genomic_DNA"/>
</dbReference>
<comment type="cofactor">
    <cofactor evidence="2">
        <name>Mg(2+)</name>
        <dbReference type="ChEBI" id="CHEBI:18420"/>
    </cofactor>
</comment>
<evidence type="ECO:0000256" key="6">
    <source>
        <dbReference type="ARBA" id="ARBA00012728"/>
    </source>
</evidence>
<evidence type="ECO:0000259" key="15">
    <source>
        <dbReference type="Pfam" id="PF00408"/>
    </source>
</evidence>
<dbReference type="PANTHER" id="PTHR45745:SF1">
    <property type="entry name" value="PHOSPHOGLUCOMUTASE 2B-RELATED"/>
    <property type="match status" value="1"/>
</dbReference>
<name>A0A833HLV6_9FIRM</name>
<evidence type="ECO:0000259" key="17">
    <source>
        <dbReference type="Pfam" id="PF02879"/>
    </source>
</evidence>
<comment type="pathway">
    <text evidence="3">Glycolipid metabolism; diglucosyl-diacylglycerol biosynthesis.</text>
</comment>
<dbReference type="EC" id="5.4.2.2" evidence="6"/>
<comment type="caution">
    <text evidence="19">The sequence shown here is derived from an EMBL/GenBank/DDBJ whole genome shotgun (WGS) entry which is preliminary data.</text>
</comment>
<feature type="domain" description="Alpha-D-phosphohexomutase alpha/beta/alpha" evidence="16">
    <location>
        <begin position="45"/>
        <end position="182"/>
    </location>
</feature>
<keyword evidence="20" id="KW-1185">Reference proteome</keyword>
<dbReference type="Pfam" id="PF02879">
    <property type="entry name" value="PGM_PMM_II"/>
    <property type="match status" value="1"/>
</dbReference>
<evidence type="ECO:0000256" key="13">
    <source>
        <dbReference type="ARBA" id="ARBA00041467"/>
    </source>
</evidence>
<evidence type="ECO:0000259" key="18">
    <source>
        <dbReference type="Pfam" id="PF02880"/>
    </source>
</evidence>
<feature type="domain" description="Alpha-D-phosphohexomutase C-terminal" evidence="15">
    <location>
        <begin position="515"/>
        <end position="548"/>
    </location>
</feature>
<evidence type="ECO:0000256" key="8">
    <source>
        <dbReference type="ARBA" id="ARBA00022723"/>
    </source>
</evidence>
<dbReference type="RefSeq" id="WP_151866925.1">
    <property type="nucleotide sequence ID" value="NZ_WBZB01000051.1"/>
</dbReference>
<keyword evidence="8 14" id="KW-0479">Metal-binding</keyword>
<comment type="pathway">
    <text evidence="4">Lipid metabolism.</text>
</comment>
<sequence>MDLRTIKNYESWLTDSFFDEDTRRELVEIKGDIKEIEDRFYKDLEFGTGGIRGVIGAGTNRMNKYTVGRATQGLANYITKKGMEARERGVVIAYDSRHMSREFSEEAALILAANGIKTYLYENLRSTPQLSFSIRYLRATAGIVVTASHNPPEYNGYKVYWEDGAQITSEAAEGIIEEINRIYDLRDIIKLNTQEAKDQGLLKIIGKEMDDAFIEAVKGKSLRGEIIQEVAEDFKIVYTPLHGTGNLPVRRVLSEVGFENVIVVPQQELPDPEFSTVGYPNPEDPKAFALAIELAEREGAQIIIGTDPDCDRVGVVVRNPEGKYVPLTGNQVGALLVDYLLSTHKERNTLPDNGVIIKTIVTSEMGSTIADYYGIKSLNTLTGFKYIGEKIKEFEETGEYKFIFGYEESYGYLAGTHARDKDAVVTSMLICEMAAYYHRLGKTLYQGLLSLYDQYGYFVESLISITLKGKEGMDKMKKTLASLRNNPPKEIAGMKIIALEDYLGQKRIFTNGNQEEVLLPKADVIKFFVEDGWIALRPSGTEPKLKLYGGVRGNSLEGAQETLHKLLDSVKELL</sequence>
<dbReference type="CDD" id="cd05799">
    <property type="entry name" value="PGM2"/>
    <property type="match status" value="1"/>
</dbReference>
<evidence type="ECO:0000256" key="11">
    <source>
        <dbReference type="ARBA" id="ARBA00039995"/>
    </source>
</evidence>
<dbReference type="SUPFAM" id="SSF55957">
    <property type="entry name" value="Phosphoglucomutase, C-terminal domain"/>
    <property type="match status" value="1"/>
</dbReference>
<dbReference type="InterPro" id="IPR036900">
    <property type="entry name" value="A-D-PHexomutase_C_sf"/>
</dbReference>
<evidence type="ECO:0000259" key="16">
    <source>
        <dbReference type="Pfam" id="PF02878"/>
    </source>
</evidence>
<organism evidence="19 20">
    <name type="scientific">Alkaliphilus serpentinus</name>
    <dbReference type="NCBI Taxonomy" id="1482731"/>
    <lineage>
        <taxon>Bacteria</taxon>
        <taxon>Bacillati</taxon>
        <taxon>Bacillota</taxon>
        <taxon>Clostridia</taxon>
        <taxon>Peptostreptococcales</taxon>
        <taxon>Natronincolaceae</taxon>
        <taxon>Alkaliphilus</taxon>
    </lineage>
</organism>
<comment type="catalytic activity">
    <reaction evidence="1">
        <text>alpha-D-glucose 1-phosphate = alpha-D-glucose 6-phosphate</text>
        <dbReference type="Rhea" id="RHEA:23536"/>
        <dbReference type="ChEBI" id="CHEBI:58225"/>
        <dbReference type="ChEBI" id="CHEBI:58601"/>
        <dbReference type="EC" id="5.4.2.2"/>
    </reaction>
</comment>
<dbReference type="InterPro" id="IPR016066">
    <property type="entry name" value="A-D-PHexomutase_CS"/>
</dbReference>
<dbReference type="PROSITE" id="PS00710">
    <property type="entry name" value="PGM_PMM"/>
    <property type="match status" value="1"/>
</dbReference>
<gene>
    <name evidence="19" type="ORF">F8153_13740</name>
</gene>
<evidence type="ECO:0000256" key="3">
    <source>
        <dbReference type="ARBA" id="ARBA00005164"/>
    </source>
</evidence>
<feature type="domain" description="Alpha-D-phosphohexomutase alpha/beta/alpha" evidence="18">
    <location>
        <begin position="329"/>
        <end position="453"/>
    </location>
</feature>
<comment type="similarity">
    <text evidence="5 14">Belongs to the phosphohexose mutase family.</text>
</comment>
<dbReference type="Proteomes" id="UP000465601">
    <property type="component" value="Unassembled WGS sequence"/>
</dbReference>
<dbReference type="SUPFAM" id="SSF53738">
    <property type="entry name" value="Phosphoglucomutase, first 3 domains"/>
    <property type="match status" value="3"/>
</dbReference>
<evidence type="ECO:0000256" key="9">
    <source>
        <dbReference type="ARBA" id="ARBA00022842"/>
    </source>
</evidence>
<dbReference type="GO" id="GO:0000287">
    <property type="term" value="F:magnesium ion binding"/>
    <property type="evidence" value="ECO:0007669"/>
    <property type="project" value="InterPro"/>
</dbReference>
<dbReference type="AlphaFoldDB" id="A0A833HLV6"/>
<feature type="domain" description="Alpha-D-phosphohexomutase alpha/beta/alpha" evidence="17">
    <location>
        <begin position="214"/>
        <end position="316"/>
    </location>
</feature>
<dbReference type="PRINTS" id="PR00509">
    <property type="entry name" value="PGMPMM"/>
</dbReference>
<proteinExistence type="inferred from homology"/>
<evidence type="ECO:0000256" key="4">
    <source>
        <dbReference type="ARBA" id="ARBA00005189"/>
    </source>
</evidence>